<dbReference type="EMBL" id="CM000133">
    <property type="protein sequence ID" value="EEC83858.1"/>
    <property type="molecule type" value="Genomic_DNA"/>
</dbReference>
<dbReference type="AlphaFoldDB" id="B8BCB6"/>
<accession>B8BCB6</accession>
<dbReference type="Pfam" id="PF08263">
    <property type="entry name" value="LRRNT_2"/>
    <property type="match status" value="1"/>
</dbReference>
<evidence type="ECO:0000313" key="5">
    <source>
        <dbReference type="Proteomes" id="UP000007015"/>
    </source>
</evidence>
<sequence length="76" mass="8380">MDCDSSDRASLLKIKEQLGNPDELSSWLPATNCCSWDSGIICSDTGHILYLKILGALKVQDICWDSDPEHGLDSRV</sequence>
<keyword evidence="2" id="KW-0677">Repeat</keyword>
<dbReference type="Gramene" id="BGIOSGA026699-TA">
    <property type="protein sequence ID" value="BGIOSGA026699-PA"/>
    <property type="gene ID" value="BGIOSGA026699"/>
</dbReference>
<evidence type="ECO:0000259" key="3">
    <source>
        <dbReference type="Pfam" id="PF08263"/>
    </source>
</evidence>
<gene>
    <name evidence="4" type="ORF">OsI_29833</name>
</gene>
<keyword evidence="5" id="KW-1185">Reference proteome</keyword>
<dbReference type="InterPro" id="IPR013210">
    <property type="entry name" value="LRR_N_plant-typ"/>
</dbReference>
<evidence type="ECO:0000313" key="4">
    <source>
        <dbReference type="EMBL" id="EEC83858.1"/>
    </source>
</evidence>
<dbReference type="HOGENOM" id="CLU_2658897_0_0_1"/>
<reference evidence="4 5" key="1">
    <citation type="journal article" date="2005" name="PLoS Biol.">
        <title>The genomes of Oryza sativa: a history of duplications.</title>
        <authorList>
            <person name="Yu J."/>
            <person name="Wang J."/>
            <person name="Lin W."/>
            <person name="Li S."/>
            <person name="Li H."/>
            <person name="Zhou J."/>
            <person name="Ni P."/>
            <person name="Dong W."/>
            <person name="Hu S."/>
            <person name="Zeng C."/>
            <person name="Zhang J."/>
            <person name="Zhang Y."/>
            <person name="Li R."/>
            <person name="Xu Z."/>
            <person name="Li S."/>
            <person name="Li X."/>
            <person name="Zheng H."/>
            <person name="Cong L."/>
            <person name="Lin L."/>
            <person name="Yin J."/>
            <person name="Geng J."/>
            <person name="Li G."/>
            <person name="Shi J."/>
            <person name="Liu J."/>
            <person name="Lv H."/>
            <person name="Li J."/>
            <person name="Wang J."/>
            <person name="Deng Y."/>
            <person name="Ran L."/>
            <person name="Shi X."/>
            <person name="Wang X."/>
            <person name="Wu Q."/>
            <person name="Li C."/>
            <person name="Ren X."/>
            <person name="Wang J."/>
            <person name="Wang X."/>
            <person name="Li D."/>
            <person name="Liu D."/>
            <person name="Zhang X."/>
            <person name="Ji Z."/>
            <person name="Zhao W."/>
            <person name="Sun Y."/>
            <person name="Zhang Z."/>
            <person name="Bao J."/>
            <person name="Han Y."/>
            <person name="Dong L."/>
            <person name="Ji J."/>
            <person name="Chen P."/>
            <person name="Wu S."/>
            <person name="Liu J."/>
            <person name="Xiao Y."/>
            <person name="Bu D."/>
            <person name="Tan J."/>
            <person name="Yang L."/>
            <person name="Ye C."/>
            <person name="Zhang J."/>
            <person name="Xu J."/>
            <person name="Zhou Y."/>
            <person name="Yu Y."/>
            <person name="Zhang B."/>
            <person name="Zhuang S."/>
            <person name="Wei H."/>
            <person name="Liu B."/>
            <person name="Lei M."/>
            <person name="Yu H."/>
            <person name="Li Y."/>
            <person name="Xu H."/>
            <person name="Wei S."/>
            <person name="He X."/>
            <person name="Fang L."/>
            <person name="Zhang Z."/>
            <person name="Zhang Y."/>
            <person name="Huang X."/>
            <person name="Su Z."/>
            <person name="Tong W."/>
            <person name="Li J."/>
            <person name="Tong Z."/>
            <person name="Li S."/>
            <person name="Ye J."/>
            <person name="Wang L."/>
            <person name="Fang L."/>
            <person name="Lei T."/>
            <person name="Chen C."/>
            <person name="Chen H."/>
            <person name="Xu Z."/>
            <person name="Li H."/>
            <person name="Huang H."/>
            <person name="Zhang F."/>
            <person name="Xu H."/>
            <person name="Li N."/>
            <person name="Zhao C."/>
            <person name="Li S."/>
            <person name="Dong L."/>
            <person name="Huang Y."/>
            <person name="Li L."/>
            <person name="Xi Y."/>
            <person name="Qi Q."/>
            <person name="Li W."/>
            <person name="Zhang B."/>
            <person name="Hu W."/>
            <person name="Zhang Y."/>
            <person name="Tian X."/>
            <person name="Jiao Y."/>
            <person name="Liang X."/>
            <person name="Jin J."/>
            <person name="Gao L."/>
            <person name="Zheng W."/>
            <person name="Hao B."/>
            <person name="Liu S."/>
            <person name="Wang W."/>
            <person name="Yuan L."/>
            <person name="Cao M."/>
            <person name="McDermott J."/>
            <person name="Samudrala R."/>
            <person name="Wang J."/>
            <person name="Wong G.K."/>
            <person name="Yang H."/>
        </authorList>
    </citation>
    <scope>NUCLEOTIDE SEQUENCE [LARGE SCALE GENOMIC DNA]</scope>
    <source>
        <strain evidence="5">cv. 93-11</strain>
    </source>
</reference>
<evidence type="ECO:0000256" key="2">
    <source>
        <dbReference type="ARBA" id="ARBA00022737"/>
    </source>
</evidence>
<proteinExistence type="predicted"/>
<organism evidence="4 5">
    <name type="scientific">Oryza sativa subsp. indica</name>
    <name type="common">Rice</name>
    <dbReference type="NCBI Taxonomy" id="39946"/>
    <lineage>
        <taxon>Eukaryota</taxon>
        <taxon>Viridiplantae</taxon>
        <taxon>Streptophyta</taxon>
        <taxon>Embryophyta</taxon>
        <taxon>Tracheophyta</taxon>
        <taxon>Spermatophyta</taxon>
        <taxon>Magnoliopsida</taxon>
        <taxon>Liliopsida</taxon>
        <taxon>Poales</taxon>
        <taxon>Poaceae</taxon>
        <taxon>BOP clade</taxon>
        <taxon>Oryzoideae</taxon>
        <taxon>Oryzeae</taxon>
        <taxon>Oryzinae</taxon>
        <taxon>Oryza</taxon>
        <taxon>Oryza sativa</taxon>
    </lineage>
</organism>
<dbReference type="Gene3D" id="3.80.10.10">
    <property type="entry name" value="Ribonuclease Inhibitor"/>
    <property type="match status" value="1"/>
</dbReference>
<feature type="domain" description="Leucine-rich repeat-containing N-terminal plant-type" evidence="3">
    <location>
        <begin position="5"/>
        <end position="43"/>
    </location>
</feature>
<evidence type="ECO:0000256" key="1">
    <source>
        <dbReference type="ARBA" id="ARBA00022614"/>
    </source>
</evidence>
<name>B8BCB6_ORYSI</name>
<keyword evidence="1" id="KW-0433">Leucine-rich repeat</keyword>
<protein>
    <recommendedName>
        <fullName evidence="3">Leucine-rich repeat-containing N-terminal plant-type domain-containing protein</fullName>
    </recommendedName>
</protein>
<dbReference type="Proteomes" id="UP000007015">
    <property type="component" value="Chromosome 8"/>
</dbReference>
<dbReference type="InterPro" id="IPR032675">
    <property type="entry name" value="LRR_dom_sf"/>
</dbReference>